<dbReference type="Proteomes" id="UP000267448">
    <property type="component" value="Unassembled WGS sequence"/>
</dbReference>
<feature type="transmembrane region" description="Helical" evidence="1">
    <location>
        <begin position="120"/>
        <end position="142"/>
    </location>
</feature>
<evidence type="ECO:0008006" key="4">
    <source>
        <dbReference type="Google" id="ProtNLM"/>
    </source>
</evidence>
<comment type="caution">
    <text evidence="2">The sequence shown here is derived from an EMBL/GenBank/DDBJ whole genome shotgun (WGS) entry which is preliminary data.</text>
</comment>
<dbReference type="EMBL" id="RXNU01000006">
    <property type="protein sequence ID" value="RTR38555.1"/>
    <property type="molecule type" value="Genomic_DNA"/>
</dbReference>
<sequence>MPSLFNLAITDTKLAKSVSIFCKVMSSITNTKSVSLSGILLLLLPTPAFAFSAAGSTATAFIILVLGGFTLLNLILNALFFFAGKYQSQRFSKIHTLCSLIIPLIALALTVMDHRGFADIAFNIGLIIVAIALALLPLQLTLNGRAPSPYGPMILSLGAFLFLAIAYLIPPVALFAALVAHVALQSQPDTKARIISFSALIIGYPLMAYWLYKTLQMFTS</sequence>
<dbReference type="OrthoDB" id="6264954at2"/>
<evidence type="ECO:0000313" key="3">
    <source>
        <dbReference type="Proteomes" id="UP000267448"/>
    </source>
</evidence>
<accession>A0A431WTH0</accession>
<evidence type="ECO:0000313" key="2">
    <source>
        <dbReference type="EMBL" id="RTR38555.1"/>
    </source>
</evidence>
<dbReference type="RefSeq" id="WP_126520792.1">
    <property type="nucleotide sequence ID" value="NZ_RXNU01000006.1"/>
</dbReference>
<keyword evidence="1" id="KW-0472">Membrane</keyword>
<feature type="transmembrane region" description="Helical" evidence="1">
    <location>
        <begin position="94"/>
        <end position="114"/>
    </location>
</feature>
<feature type="transmembrane region" description="Helical" evidence="1">
    <location>
        <begin position="60"/>
        <end position="82"/>
    </location>
</feature>
<feature type="transmembrane region" description="Helical" evidence="1">
    <location>
        <begin position="194"/>
        <end position="212"/>
    </location>
</feature>
<keyword evidence="3" id="KW-1185">Reference proteome</keyword>
<feature type="transmembrane region" description="Helical" evidence="1">
    <location>
        <begin position="154"/>
        <end position="182"/>
    </location>
</feature>
<dbReference type="AlphaFoldDB" id="A0A431WTH0"/>
<organism evidence="2 3">
    <name type="scientific">Shewanella canadensis</name>
    <dbReference type="NCBI Taxonomy" id="271096"/>
    <lineage>
        <taxon>Bacteria</taxon>
        <taxon>Pseudomonadati</taxon>
        <taxon>Pseudomonadota</taxon>
        <taxon>Gammaproteobacteria</taxon>
        <taxon>Alteromonadales</taxon>
        <taxon>Shewanellaceae</taxon>
        <taxon>Shewanella</taxon>
    </lineage>
</organism>
<gene>
    <name evidence="2" type="ORF">EKG38_13685</name>
</gene>
<reference evidence="2 3" key="1">
    <citation type="submission" date="2018-12" db="EMBL/GenBank/DDBJ databases">
        <authorList>
            <person name="Yu L."/>
        </authorList>
    </citation>
    <scope>NUCLEOTIDE SEQUENCE [LARGE SCALE GENOMIC DNA]</scope>
    <source>
        <strain evidence="2 3">HAW-EB2</strain>
    </source>
</reference>
<proteinExistence type="predicted"/>
<keyword evidence="1" id="KW-1133">Transmembrane helix</keyword>
<keyword evidence="1" id="KW-0812">Transmembrane</keyword>
<protein>
    <recommendedName>
        <fullName evidence="4">Yip1 domain-containing protein</fullName>
    </recommendedName>
</protein>
<name>A0A431WTH0_9GAMM</name>
<evidence type="ECO:0000256" key="1">
    <source>
        <dbReference type="SAM" id="Phobius"/>
    </source>
</evidence>